<dbReference type="AlphaFoldDB" id="A0A2A2HTU6"/>
<dbReference type="PANTHER" id="PTHR33678">
    <property type="entry name" value="BLL1576 PROTEIN"/>
    <property type="match status" value="1"/>
</dbReference>
<dbReference type="Proteomes" id="UP000218164">
    <property type="component" value="Unassembled WGS sequence"/>
</dbReference>
<evidence type="ECO:0000313" key="2">
    <source>
        <dbReference type="EMBL" id="PAV12706.1"/>
    </source>
</evidence>
<keyword evidence="4" id="KW-1185">Reference proteome</keyword>
<evidence type="ECO:0000259" key="1">
    <source>
        <dbReference type="Pfam" id="PF03050"/>
    </source>
</evidence>
<dbReference type="EMBL" id="LMVP01000166">
    <property type="protein sequence ID" value="PAV12870.1"/>
    <property type="molecule type" value="Genomic_DNA"/>
</dbReference>
<name>A0A2A2HTU6_9EURY</name>
<dbReference type="EMBL" id="LMVP01000196">
    <property type="protein sequence ID" value="PAV12706.1"/>
    <property type="molecule type" value="Genomic_DNA"/>
</dbReference>
<evidence type="ECO:0000313" key="4">
    <source>
        <dbReference type="Proteomes" id="UP000218164"/>
    </source>
</evidence>
<reference evidence="2 4" key="1">
    <citation type="journal article" date="2017" name="BMC Genomics">
        <title>Genomic analysis of methanogenic archaea reveals a shift towards energy conservation.</title>
        <authorList>
            <person name="Gilmore S.P."/>
            <person name="Henske J.K."/>
            <person name="Sexton J.A."/>
            <person name="Solomon K.V."/>
            <person name="Seppala S."/>
            <person name="Yoo J.I."/>
            <person name="Huyett L.M."/>
            <person name="Pressman A."/>
            <person name="Cogan J.Z."/>
            <person name="Kivenson V."/>
            <person name="Peng X."/>
            <person name="Tan Y."/>
            <person name="Valentine D.L."/>
            <person name="O'Malley M.A."/>
        </authorList>
    </citation>
    <scope>NUCLEOTIDE SEQUENCE [LARGE SCALE GENOMIC DNA]</scope>
    <source>
        <strain evidence="2 4">MC-15</strain>
    </source>
</reference>
<organism evidence="2 4">
    <name type="scientific">Methanosarcina spelaei</name>
    <dbReference type="NCBI Taxonomy" id="1036679"/>
    <lineage>
        <taxon>Archaea</taxon>
        <taxon>Methanobacteriati</taxon>
        <taxon>Methanobacteriota</taxon>
        <taxon>Stenosarchaea group</taxon>
        <taxon>Methanomicrobia</taxon>
        <taxon>Methanosarcinales</taxon>
        <taxon>Methanosarcinaceae</taxon>
        <taxon>Methanosarcina</taxon>
    </lineage>
</organism>
<dbReference type="Pfam" id="PF03050">
    <property type="entry name" value="DDE_Tnp_IS66"/>
    <property type="match status" value="1"/>
</dbReference>
<comment type="caution">
    <text evidence="2">The sequence shown here is derived from an EMBL/GenBank/DDBJ whole genome shotgun (WGS) entry which is preliminary data.</text>
</comment>
<dbReference type="PANTHER" id="PTHR33678:SF1">
    <property type="entry name" value="BLL1576 PROTEIN"/>
    <property type="match status" value="1"/>
</dbReference>
<accession>A0A2A2HTU6</accession>
<gene>
    <name evidence="3" type="ORF">ASJ81_19505</name>
    <name evidence="2" type="ORF">ASJ81_19875</name>
</gene>
<proteinExistence type="predicted"/>
<protein>
    <submittedName>
        <fullName evidence="2">Transposase</fullName>
    </submittedName>
</protein>
<feature type="domain" description="Transposase IS66 central" evidence="1">
    <location>
        <begin position="2"/>
        <end position="52"/>
    </location>
</feature>
<sequence length="87" mass="9943">MLDRFIEHKDKILRFLTDLKVPFENNQAERDVRMMKLQQKISGTFRTARGAEAFCRIRAYISTIRKNGLPVLEGILAALKGAPLTIP</sequence>
<dbReference type="InterPro" id="IPR004291">
    <property type="entry name" value="Transposase_IS66_central"/>
</dbReference>
<dbReference type="InterPro" id="IPR052344">
    <property type="entry name" value="Transposase-related"/>
</dbReference>
<evidence type="ECO:0000313" key="3">
    <source>
        <dbReference type="EMBL" id="PAV12870.1"/>
    </source>
</evidence>